<dbReference type="FunFam" id="1.25.40.90:FF:000028">
    <property type="entry name" value="TOM1-like protein 2"/>
    <property type="match status" value="1"/>
</dbReference>
<keyword evidence="5" id="KW-0472">Membrane</keyword>
<dbReference type="Pfam" id="PF00790">
    <property type="entry name" value="VHS"/>
    <property type="match status" value="1"/>
</dbReference>
<evidence type="ECO:0000313" key="10">
    <source>
        <dbReference type="Proteomes" id="UP000685013"/>
    </source>
</evidence>
<evidence type="ECO:0000256" key="2">
    <source>
        <dbReference type="ARBA" id="ARBA00007708"/>
    </source>
</evidence>
<dbReference type="EMBL" id="JAGKQH010000006">
    <property type="protein sequence ID" value="KAG6596318.1"/>
    <property type="molecule type" value="Genomic_DNA"/>
</dbReference>
<evidence type="ECO:0000256" key="5">
    <source>
        <dbReference type="ARBA" id="ARBA00023136"/>
    </source>
</evidence>
<evidence type="ECO:0000256" key="6">
    <source>
        <dbReference type="SAM" id="MobiDB-lite"/>
    </source>
</evidence>
<keyword evidence="4" id="KW-0653">Protein transport</keyword>
<dbReference type="InterPro" id="IPR002014">
    <property type="entry name" value="VHS_dom"/>
</dbReference>
<feature type="compositionally biased region" description="Low complexity" evidence="6">
    <location>
        <begin position="480"/>
        <end position="550"/>
    </location>
</feature>
<name>A0AAV6NDL3_9ROSI</name>
<evidence type="ECO:0000256" key="1">
    <source>
        <dbReference type="ARBA" id="ARBA00004170"/>
    </source>
</evidence>
<organism evidence="9 10">
    <name type="scientific">Cucurbita argyrosperma subsp. sororia</name>
    <dbReference type="NCBI Taxonomy" id="37648"/>
    <lineage>
        <taxon>Eukaryota</taxon>
        <taxon>Viridiplantae</taxon>
        <taxon>Streptophyta</taxon>
        <taxon>Embryophyta</taxon>
        <taxon>Tracheophyta</taxon>
        <taxon>Spermatophyta</taxon>
        <taxon>Magnoliopsida</taxon>
        <taxon>eudicotyledons</taxon>
        <taxon>Gunneridae</taxon>
        <taxon>Pentapetalae</taxon>
        <taxon>rosids</taxon>
        <taxon>fabids</taxon>
        <taxon>Cucurbitales</taxon>
        <taxon>Cucurbitaceae</taxon>
        <taxon>Cucurbiteae</taxon>
        <taxon>Cucurbita</taxon>
    </lineage>
</organism>
<feature type="region of interest" description="Disordered" evidence="6">
    <location>
        <begin position="273"/>
        <end position="368"/>
    </location>
</feature>
<feature type="region of interest" description="Disordered" evidence="6">
    <location>
        <begin position="715"/>
        <end position="744"/>
    </location>
</feature>
<feature type="domain" description="VHS" evidence="7">
    <location>
        <begin position="16"/>
        <end position="145"/>
    </location>
</feature>
<dbReference type="Pfam" id="PF03127">
    <property type="entry name" value="GAT"/>
    <property type="match status" value="1"/>
</dbReference>
<dbReference type="GO" id="GO:0043130">
    <property type="term" value="F:ubiquitin binding"/>
    <property type="evidence" value="ECO:0007669"/>
    <property type="project" value="InterPro"/>
</dbReference>
<evidence type="ECO:0000259" key="8">
    <source>
        <dbReference type="PROSITE" id="PS50909"/>
    </source>
</evidence>
<dbReference type="GO" id="GO:0035091">
    <property type="term" value="F:phosphatidylinositol binding"/>
    <property type="evidence" value="ECO:0007669"/>
    <property type="project" value="InterPro"/>
</dbReference>
<accession>A0AAV6NDL3</accession>
<dbReference type="GO" id="GO:0016020">
    <property type="term" value="C:membrane"/>
    <property type="evidence" value="ECO:0007669"/>
    <property type="project" value="UniProtKB-SubCell"/>
</dbReference>
<comment type="caution">
    <text evidence="9">The sequence shown here is derived from an EMBL/GenBank/DDBJ whole genome shotgun (WGS) entry which is preliminary data.</text>
</comment>
<dbReference type="GO" id="GO:0005737">
    <property type="term" value="C:cytoplasm"/>
    <property type="evidence" value="ECO:0007669"/>
    <property type="project" value="UniProtKB-ARBA"/>
</dbReference>
<dbReference type="Proteomes" id="UP000685013">
    <property type="component" value="Chromosome 6"/>
</dbReference>
<feature type="non-terminal residue" evidence="9">
    <location>
        <position position="1"/>
    </location>
</feature>
<evidence type="ECO:0000256" key="3">
    <source>
        <dbReference type="ARBA" id="ARBA00022448"/>
    </source>
</evidence>
<dbReference type="PANTHER" id="PTHR45898:SF2">
    <property type="entry name" value="TOM1-LIKE PROTEIN 6"/>
    <property type="match status" value="1"/>
</dbReference>
<sequence length="744" mass="81733">MSISSSSSATVAVEKATSDLLISPDWTMNIDICDSINSNHWQAKDVMKAVKKRLQHRNPRIQLLCLTLIETMVKNCGDYIHFQIAEKNILGEMIKIVKKKADMNVRDKILALLDNWQEAFGGPGGKHPQYFWAYDELRRSGIEFPKRSLNAVPIFTPPASNPTLRITQAGFGMPSNSSRRLDETMATEIEGLSLSSLDAMLNIMELLDDMLQAVTPEDSLAIKDEVIVDLVSRCRSNQKKLMQMLTTTGDEELLGRGLELNDSLQTVLAKHDALASGSSGSVLPTQSRNLSLQRPESSAATQKVSEVRGSSLRDSSPPPNVNNSSSTASLARRPIEEDDEEEDEFVQLARRHSKSPPAPSQSASTGTVDNLALVTTGNTVTSSTPAPSNTCTALALPDPPAPVKTSKEQDMIDLLSITLSSASASPHTPLTPPASSQNAHQVPVSSSAQGYHHHHSLSQGQTPFNSYVVPWAQPGPQVKLQSQTQPQLPLQQQFQPQPQPQPQQQFRPQAQPQPQPQQQFRPQAQPQPQPQQQFRPQAQPQPQQQFQRQPQPHPQPHPQPQQQFQPQGQPHPQQQFQPQPHSQQQFQSQPQPQPQPHPQQQFQPQPQPHPHPQFNPQYAQYSSGYPPPPWAGSFNANHQGNVSAPIMGNPRGMEPALSTSSSPAGPLQQLNSFPYRGNNEMTMRGGDSRPSGPRNSTPSFVPSYRLFEDLNVFGNSDPRLKVTSSSTSSSLAGNSGQSMVGGRK</sequence>
<proteinExistence type="inferred from homology"/>
<dbReference type="InterPro" id="IPR044836">
    <property type="entry name" value="TOL_plant"/>
</dbReference>
<keyword evidence="10" id="KW-1185">Reference proteome</keyword>
<dbReference type="CDD" id="cd14231">
    <property type="entry name" value="GAT_GGA-like_plant"/>
    <property type="match status" value="1"/>
</dbReference>
<evidence type="ECO:0000313" key="9">
    <source>
        <dbReference type="EMBL" id="KAG6596318.1"/>
    </source>
</evidence>
<comment type="similarity">
    <text evidence="2">Belongs to the TOM1 family.</text>
</comment>
<keyword evidence="3" id="KW-0813">Transport</keyword>
<dbReference type="PROSITE" id="PS50179">
    <property type="entry name" value="VHS"/>
    <property type="match status" value="1"/>
</dbReference>
<protein>
    <submittedName>
        <fullName evidence="9">TOM1-like protein 6</fullName>
    </submittedName>
</protein>
<feature type="region of interest" description="Disordered" evidence="6">
    <location>
        <begin position="477"/>
        <end position="700"/>
    </location>
</feature>
<feature type="compositionally biased region" description="Polar residues" evidence="6">
    <location>
        <begin position="276"/>
        <end position="304"/>
    </location>
</feature>
<comment type="subcellular location">
    <subcellularLocation>
        <location evidence="1">Membrane</location>
        <topology evidence="1">Peripheral membrane protein</topology>
    </subcellularLocation>
</comment>
<feature type="region of interest" description="Disordered" evidence="6">
    <location>
        <begin position="422"/>
        <end position="461"/>
    </location>
</feature>
<dbReference type="AlphaFoldDB" id="A0AAV6NDL3"/>
<dbReference type="GO" id="GO:0043328">
    <property type="term" value="P:protein transport to vacuole involved in ubiquitin-dependent protein catabolic process via the multivesicular body sorting pathway"/>
    <property type="evidence" value="ECO:0007669"/>
    <property type="project" value="InterPro"/>
</dbReference>
<gene>
    <name evidence="9" type="primary">TOL6</name>
    <name evidence="9" type="ORF">SDJN03_09498</name>
</gene>
<reference evidence="9 10" key="1">
    <citation type="journal article" date="2021" name="Hortic Res">
        <title>The domestication of Cucurbita argyrosperma as revealed by the genome of its wild relative.</title>
        <authorList>
            <person name="Barrera-Redondo J."/>
            <person name="Sanchez-de la Vega G."/>
            <person name="Aguirre-Liguori J.A."/>
            <person name="Castellanos-Morales G."/>
            <person name="Gutierrez-Guerrero Y.T."/>
            <person name="Aguirre-Dugua X."/>
            <person name="Aguirre-Planter E."/>
            <person name="Tenaillon M.I."/>
            <person name="Lira-Saade R."/>
            <person name="Eguiarte L.E."/>
        </authorList>
    </citation>
    <scope>NUCLEOTIDE SEQUENCE [LARGE SCALE GENOMIC DNA]</scope>
    <source>
        <strain evidence="9">JBR-2021</strain>
    </source>
</reference>
<feature type="compositionally biased region" description="Low complexity" evidence="6">
    <location>
        <begin position="560"/>
        <end position="590"/>
    </location>
</feature>
<feature type="compositionally biased region" description="Polar residues" evidence="6">
    <location>
        <begin position="657"/>
        <end position="672"/>
    </location>
</feature>
<dbReference type="InterPro" id="IPR004152">
    <property type="entry name" value="GAT_dom"/>
</dbReference>
<dbReference type="CDD" id="cd03561">
    <property type="entry name" value="VHS"/>
    <property type="match status" value="1"/>
</dbReference>
<feature type="compositionally biased region" description="Polar residues" evidence="6">
    <location>
        <begin position="433"/>
        <end position="449"/>
    </location>
</feature>
<evidence type="ECO:0000256" key="4">
    <source>
        <dbReference type="ARBA" id="ARBA00022927"/>
    </source>
</evidence>
<feature type="compositionally biased region" description="Acidic residues" evidence="6">
    <location>
        <begin position="336"/>
        <end position="345"/>
    </location>
</feature>
<dbReference type="SMART" id="SM00288">
    <property type="entry name" value="VHS"/>
    <property type="match status" value="1"/>
</dbReference>
<dbReference type="PANTHER" id="PTHR45898">
    <property type="entry name" value="TOM1-LIKE PROTEIN"/>
    <property type="match status" value="1"/>
</dbReference>
<feature type="domain" description="GAT" evidence="8">
    <location>
        <begin position="188"/>
        <end position="276"/>
    </location>
</feature>
<evidence type="ECO:0000259" key="7">
    <source>
        <dbReference type="PROSITE" id="PS50179"/>
    </source>
</evidence>
<dbReference type="PROSITE" id="PS50909">
    <property type="entry name" value="GAT"/>
    <property type="match status" value="1"/>
</dbReference>